<feature type="binding site" evidence="10">
    <location>
        <position position="67"/>
    </location>
    <ligand>
        <name>Na(+)</name>
        <dbReference type="ChEBI" id="CHEBI:29101"/>
        <note>structural</note>
    </ligand>
</feature>
<comment type="function">
    <text evidence="9 10">Fluoride-specific ion channel. Important for reducing fluoride concentration in the cell, thus reducing its toxicity.</text>
</comment>
<evidence type="ECO:0000256" key="10">
    <source>
        <dbReference type="HAMAP-Rule" id="MF_00454"/>
    </source>
</evidence>
<keyword evidence="3 10" id="KW-0812">Transmembrane</keyword>
<proteinExistence type="inferred from homology"/>
<keyword evidence="4 10" id="KW-1133">Transmembrane helix</keyword>
<evidence type="ECO:0000256" key="8">
    <source>
        <dbReference type="ARBA" id="ARBA00035585"/>
    </source>
</evidence>
<keyword evidence="10" id="KW-0915">Sodium</keyword>
<name>A0ABW4E7D2_9LACO</name>
<keyword evidence="5 10" id="KW-0472">Membrane</keyword>
<dbReference type="EMBL" id="JBHTON010000026">
    <property type="protein sequence ID" value="MFD1485277.1"/>
    <property type="molecule type" value="Genomic_DNA"/>
</dbReference>
<dbReference type="PANTHER" id="PTHR28259:SF1">
    <property type="entry name" value="FLUORIDE EXPORT PROTEIN 1-RELATED"/>
    <property type="match status" value="1"/>
</dbReference>
<keyword evidence="12" id="KW-1185">Reference proteome</keyword>
<dbReference type="Pfam" id="PF02537">
    <property type="entry name" value="CRCB"/>
    <property type="match status" value="1"/>
</dbReference>
<evidence type="ECO:0000256" key="3">
    <source>
        <dbReference type="ARBA" id="ARBA00022692"/>
    </source>
</evidence>
<feature type="transmembrane region" description="Helical" evidence="10">
    <location>
        <begin position="60"/>
        <end position="82"/>
    </location>
</feature>
<evidence type="ECO:0000256" key="1">
    <source>
        <dbReference type="ARBA" id="ARBA00004651"/>
    </source>
</evidence>
<evidence type="ECO:0000256" key="2">
    <source>
        <dbReference type="ARBA" id="ARBA00022475"/>
    </source>
</evidence>
<protein>
    <recommendedName>
        <fullName evidence="10">Fluoride-specific ion channel FluC</fullName>
    </recommendedName>
</protein>
<keyword evidence="10" id="KW-0813">Transport</keyword>
<reference evidence="12" key="1">
    <citation type="journal article" date="2019" name="Int. J. Syst. Evol. Microbiol.">
        <title>The Global Catalogue of Microorganisms (GCM) 10K type strain sequencing project: providing services to taxonomists for standard genome sequencing and annotation.</title>
        <authorList>
            <consortium name="The Broad Institute Genomics Platform"/>
            <consortium name="The Broad Institute Genome Sequencing Center for Infectious Disease"/>
            <person name="Wu L."/>
            <person name="Ma J."/>
        </authorList>
    </citation>
    <scope>NUCLEOTIDE SEQUENCE [LARGE SCALE GENOMIC DNA]</scope>
    <source>
        <strain evidence="12">CCM 8903</strain>
    </source>
</reference>
<dbReference type="HAMAP" id="MF_00454">
    <property type="entry name" value="FluC"/>
    <property type="match status" value="1"/>
</dbReference>
<keyword evidence="10" id="KW-0406">Ion transport</keyword>
<feature type="transmembrane region" description="Helical" evidence="10">
    <location>
        <begin position="88"/>
        <end position="108"/>
    </location>
</feature>
<keyword evidence="10" id="KW-0479">Metal-binding</keyword>
<dbReference type="RefSeq" id="WP_125754222.1">
    <property type="nucleotide sequence ID" value="NZ_JBHTON010000026.1"/>
</dbReference>
<sequence>MVIAVALGAGVGACLRYLITLGLKPLSPHWPLATIVINTLGAGLAGWFTAMAVQGLAAGWWLTGMCGGLTTFSTFMVEAVTLAQNRRWLAAICYFLGTIGLGVAAFALGRGLTP</sequence>
<organism evidence="11 12">
    <name type="scientific">Lacticaseibacillus baoqingensis</name>
    <dbReference type="NCBI Taxonomy" id="2486013"/>
    <lineage>
        <taxon>Bacteria</taxon>
        <taxon>Bacillati</taxon>
        <taxon>Bacillota</taxon>
        <taxon>Bacilli</taxon>
        <taxon>Lactobacillales</taxon>
        <taxon>Lactobacillaceae</taxon>
        <taxon>Lacticaseibacillus</taxon>
    </lineage>
</organism>
<evidence type="ECO:0000313" key="11">
    <source>
        <dbReference type="EMBL" id="MFD1485277.1"/>
    </source>
</evidence>
<dbReference type="Proteomes" id="UP001597252">
    <property type="component" value="Unassembled WGS sequence"/>
</dbReference>
<dbReference type="InterPro" id="IPR003691">
    <property type="entry name" value="FluC"/>
</dbReference>
<dbReference type="PANTHER" id="PTHR28259">
    <property type="entry name" value="FLUORIDE EXPORT PROTEIN 1-RELATED"/>
    <property type="match status" value="1"/>
</dbReference>
<feature type="binding site" evidence="10">
    <location>
        <position position="70"/>
    </location>
    <ligand>
        <name>Na(+)</name>
        <dbReference type="ChEBI" id="CHEBI:29101"/>
        <note>structural</note>
    </ligand>
</feature>
<evidence type="ECO:0000256" key="9">
    <source>
        <dbReference type="ARBA" id="ARBA00049940"/>
    </source>
</evidence>
<comment type="caution">
    <text evidence="11">The sequence shown here is derived from an EMBL/GenBank/DDBJ whole genome shotgun (WGS) entry which is preliminary data.</text>
</comment>
<comment type="catalytic activity">
    <reaction evidence="8">
        <text>fluoride(in) = fluoride(out)</text>
        <dbReference type="Rhea" id="RHEA:76159"/>
        <dbReference type="ChEBI" id="CHEBI:17051"/>
    </reaction>
    <physiologicalReaction direction="left-to-right" evidence="8">
        <dbReference type="Rhea" id="RHEA:76160"/>
    </physiologicalReaction>
</comment>
<evidence type="ECO:0000256" key="7">
    <source>
        <dbReference type="ARBA" id="ARBA00035120"/>
    </source>
</evidence>
<evidence type="ECO:0000256" key="5">
    <source>
        <dbReference type="ARBA" id="ARBA00023136"/>
    </source>
</evidence>
<comment type="similarity">
    <text evidence="7 10">Belongs to the fluoride channel Fluc/FEX (TC 1.A.43) family.</text>
</comment>
<evidence type="ECO:0000313" key="12">
    <source>
        <dbReference type="Proteomes" id="UP001597252"/>
    </source>
</evidence>
<evidence type="ECO:0000256" key="4">
    <source>
        <dbReference type="ARBA" id="ARBA00022989"/>
    </source>
</evidence>
<evidence type="ECO:0000256" key="6">
    <source>
        <dbReference type="ARBA" id="ARBA00023303"/>
    </source>
</evidence>
<comment type="activity regulation">
    <text evidence="10">Na(+) is not transported, but it plays an essential structural role and its presence is essential for fluoride channel function.</text>
</comment>
<comment type="subcellular location">
    <subcellularLocation>
        <location evidence="1 10">Cell membrane</location>
        <topology evidence="1 10">Multi-pass membrane protein</topology>
    </subcellularLocation>
</comment>
<feature type="transmembrane region" description="Helical" evidence="10">
    <location>
        <begin position="32"/>
        <end position="53"/>
    </location>
</feature>
<accession>A0ABW4E7D2</accession>
<gene>
    <name evidence="10" type="primary">fluC</name>
    <name evidence="10" type="synonym">crcB</name>
    <name evidence="11" type="ORF">ACFQ5J_08550</name>
</gene>
<keyword evidence="2 10" id="KW-1003">Cell membrane</keyword>
<keyword evidence="6 10" id="KW-0407">Ion channel</keyword>